<dbReference type="RefSeq" id="WP_023544169.1">
    <property type="nucleotide sequence ID" value="NZ_CM002285.1"/>
</dbReference>
<accession>V6KXA1</accession>
<evidence type="ECO:0000313" key="3">
    <source>
        <dbReference type="Proteomes" id="UP000017984"/>
    </source>
</evidence>
<sequence length="54" mass="5440">MLFLVPLGDWPEKRAPITTLVAVTTLCLVAAGLATGLPMLLAASFISGAASVVA</sequence>
<keyword evidence="3" id="KW-1185">Reference proteome</keyword>
<dbReference type="PATRIC" id="fig|1352936.5.peg.160"/>
<organism evidence="2 3">
    <name type="scientific">Streptomyces roseochromogenus subsp. oscitans DS 12.976</name>
    <dbReference type="NCBI Taxonomy" id="1352936"/>
    <lineage>
        <taxon>Bacteria</taxon>
        <taxon>Bacillati</taxon>
        <taxon>Actinomycetota</taxon>
        <taxon>Actinomycetes</taxon>
        <taxon>Kitasatosporales</taxon>
        <taxon>Streptomycetaceae</taxon>
        <taxon>Streptomyces</taxon>
    </lineage>
</organism>
<keyword evidence="1" id="KW-0812">Transmembrane</keyword>
<feature type="transmembrane region" description="Helical" evidence="1">
    <location>
        <begin position="20"/>
        <end position="53"/>
    </location>
</feature>
<dbReference type="Proteomes" id="UP000017984">
    <property type="component" value="Chromosome"/>
</dbReference>
<keyword evidence="1" id="KW-0472">Membrane</keyword>
<keyword evidence="1" id="KW-1133">Transmembrane helix</keyword>
<comment type="caution">
    <text evidence="2">The sequence shown here is derived from an EMBL/GenBank/DDBJ whole genome shotgun (WGS) entry which is preliminary data.</text>
</comment>
<proteinExistence type="predicted"/>
<dbReference type="STRING" id="1352936.M878_00650"/>
<name>V6KXA1_STRRC</name>
<reference evidence="2 3" key="1">
    <citation type="journal article" date="2014" name="Genome Announc.">
        <title>Draft Genome Sequence of Streptomyces roseochromogenes subsp. oscitans DS 12.976, Producer of the Aminocoumarin Antibiotic Clorobiocin.</title>
        <authorList>
            <person name="Ruckert C."/>
            <person name="Kalinowski J."/>
            <person name="Heide L."/>
            <person name="Apel A.K."/>
        </authorList>
    </citation>
    <scope>NUCLEOTIDE SEQUENCE [LARGE SCALE GENOMIC DNA]</scope>
    <source>
        <strain evidence="2 3">DS 12.976</strain>
    </source>
</reference>
<gene>
    <name evidence="2" type="ORF">M878_00650</name>
</gene>
<evidence type="ECO:0000313" key="2">
    <source>
        <dbReference type="EMBL" id="EST36785.1"/>
    </source>
</evidence>
<dbReference type="AlphaFoldDB" id="V6KXA1"/>
<evidence type="ECO:0000256" key="1">
    <source>
        <dbReference type="SAM" id="Phobius"/>
    </source>
</evidence>
<evidence type="ECO:0008006" key="4">
    <source>
        <dbReference type="Google" id="ProtNLM"/>
    </source>
</evidence>
<dbReference type="HOGENOM" id="CLU_3048580_0_0_11"/>
<protein>
    <recommendedName>
        <fullName evidence="4">Major facilitator superfamily (MFS) profile domain-containing protein</fullName>
    </recommendedName>
</protein>
<dbReference type="EMBL" id="AWQX01000005">
    <property type="protein sequence ID" value="EST36785.1"/>
    <property type="molecule type" value="Genomic_DNA"/>
</dbReference>